<keyword evidence="2" id="KW-1133">Transmembrane helix</keyword>
<accession>A0A1E4U2U6</accession>
<sequence length="593" mass="66039">MAALAHEINIGDPINSGPDDLNLPFLIGLSSTLSFVLLILLILSIYYIFFNDFSSSSEFFGHNSANGNILNIPDNFNYDENQILENESIYLKNFNKNQLFYYNLGKKFQKLYKPILKPMGNGIDLNVELLIRDRGIKVFYFEQYVDQIDSLLQDNNDNNNSSETTPMINNSLTTNTYYGSISGLGNDLPYIVEDKTDITFLTDNPSTTILNLPLPTKNRNNDTVYFEVKLFDFDYNTTKINIGLSTKPAPNFRLPGEYYYSFGVETSGFLKINNPFNDELNSSVLTPQLIQGDVIGIGFKSNSGTVFVTHNGKKVADILKKLKTDLYPCIGAVGAPCKVQVNLGDSGFVFIEANVKRLGFCENNNEGHLGAPPFYDDVVAGKIERSNHAGVGNNNTAEEGNAGDVILQQGEALPPEYPIDEETFFGPKALLETRNKSQPSAEKSQHLLKMIPDNPPNYKSNASYKSGEKLSEEVNSSQPSSSASSSKSSTKKKKQKIQDILNRKNEDLKNQQEIPDSLLTLNERIYEHKSSDFDRNENGDVNIDSDDNEQQNSQITNLLMASNNSKNNTDINEGEGFQHIPDEVVETGLGNMK</sequence>
<evidence type="ECO:0000313" key="5">
    <source>
        <dbReference type="Proteomes" id="UP000094236"/>
    </source>
</evidence>
<dbReference type="InterPro" id="IPR013320">
    <property type="entry name" value="ConA-like_dom_sf"/>
</dbReference>
<keyword evidence="5" id="KW-1185">Reference proteome</keyword>
<dbReference type="STRING" id="669874.A0A1E4U2U6"/>
<feature type="transmembrane region" description="Helical" evidence="2">
    <location>
        <begin position="25"/>
        <end position="49"/>
    </location>
</feature>
<feature type="compositionally biased region" description="Low complexity" evidence="1">
    <location>
        <begin position="476"/>
        <end position="488"/>
    </location>
</feature>
<gene>
    <name evidence="4" type="ORF">PACTADRAFT_78705</name>
</gene>
<dbReference type="InterPro" id="IPR001870">
    <property type="entry name" value="B30.2/SPRY"/>
</dbReference>
<protein>
    <recommendedName>
        <fullName evidence="3">B30.2/SPRY domain-containing protein</fullName>
    </recommendedName>
</protein>
<feature type="region of interest" description="Disordered" evidence="1">
    <location>
        <begin position="434"/>
        <end position="497"/>
    </location>
</feature>
<dbReference type="Proteomes" id="UP000094236">
    <property type="component" value="Unassembled WGS sequence"/>
</dbReference>
<evidence type="ECO:0000313" key="4">
    <source>
        <dbReference type="EMBL" id="ODV98319.1"/>
    </source>
</evidence>
<proteinExistence type="predicted"/>
<evidence type="ECO:0000256" key="1">
    <source>
        <dbReference type="SAM" id="MobiDB-lite"/>
    </source>
</evidence>
<evidence type="ECO:0000256" key="2">
    <source>
        <dbReference type="SAM" id="Phobius"/>
    </source>
</evidence>
<feature type="domain" description="B30.2/SPRY" evidence="3">
    <location>
        <begin position="150"/>
        <end position="348"/>
    </location>
</feature>
<dbReference type="PROSITE" id="PS50188">
    <property type="entry name" value="B302_SPRY"/>
    <property type="match status" value="1"/>
</dbReference>
<reference evidence="5" key="1">
    <citation type="submission" date="2016-05" db="EMBL/GenBank/DDBJ databases">
        <title>Comparative genomics of biotechnologically important yeasts.</title>
        <authorList>
            <consortium name="DOE Joint Genome Institute"/>
            <person name="Riley R."/>
            <person name="Haridas S."/>
            <person name="Wolfe K.H."/>
            <person name="Lopes M.R."/>
            <person name="Hittinger C.T."/>
            <person name="Goker M."/>
            <person name="Salamov A."/>
            <person name="Wisecaver J."/>
            <person name="Long T.M."/>
            <person name="Aerts A.L."/>
            <person name="Barry K."/>
            <person name="Choi C."/>
            <person name="Clum A."/>
            <person name="Coughlan A.Y."/>
            <person name="Deshpande S."/>
            <person name="Douglass A.P."/>
            <person name="Hanson S.J."/>
            <person name="Klenk H.-P."/>
            <person name="Labutti K."/>
            <person name="Lapidus A."/>
            <person name="Lindquist E."/>
            <person name="Lipzen A."/>
            <person name="Meier-Kolthoff J.P."/>
            <person name="Ohm R.A."/>
            <person name="Otillar R.P."/>
            <person name="Pangilinan J."/>
            <person name="Peng Y."/>
            <person name="Rokas A."/>
            <person name="Rosa C.A."/>
            <person name="Scheuner C."/>
            <person name="Sibirny A.A."/>
            <person name="Slot J.C."/>
            <person name="Stielow J.B."/>
            <person name="Sun H."/>
            <person name="Kurtzman C.P."/>
            <person name="Blackwell M."/>
            <person name="Grigoriev I.V."/>
            <person name="Jeffries T.W."/>
        </authorList>
    </citation>
    <scope>NUCLEOTIDE SEQUENCE [LARGE SCALE GENOMIC DNA]</scope>
    <source>
        <strain evidence="5">NRRL Y-2460</strain>
    </source>
</reference>
<dbReference type="AlphaFoldDB" id="A0A1E4U2U6"/>
<keyword evidence="2" id="KW-0812">Transmembrane</keyword>
<dbReference type="OrthoDB" id="258495at2759"/>
<name>A0A1E4U2U6_PACTA</name>
<dbReference type="InterPro" id="IPR043136">
    <property type="entry name" value="B30.2/SPRY_sf"/>
</dbReference>
<keyword evidence="2" id="KW-0472">Membrane</keyword>
<dbReference type="SUPFAM" id="SSF49899">
    <property type="entry name" value="Concanavalin A-like lectins/glucanases"/>
    <property type="match status" value="1"/>
</dbReference>
<feature type="region of interest" description="Disordered" evidence="1">
    <location>
        <begin position="530"/>
        <end position="549"/>
    </location>
</feature>
<evidence type="ECO:0000259" key="3">
    <source>
        <dbReference type="PROSITE" id="PS50188"/>
    </source>
</evidence>
<dbReference type="Pfam" id="PF00622">
    <property type="entry name" value="SPRY"/>
    <property type="match status" value="1"/>
</dbReference>
<dbReference type="InterPro" id="IPR003877">
    <property type="entry name" value="SPRY_dom"/>
</dbReference>
<dbReference type="SMART" id="SM00449">
    <property type="entry name" value="SPRY"/>
    <property type="match status" value="1"/>
</dbReference>
<organism evidence="4 5">
    <name type="scientific">Pachysolen tannophilus NRRL Y-2460</name>
    <dbReference type="NCBI Taxonomy" id="669874"/>
    <lineage>
        <taxon>Eukaryota</taxon>
        <taxon>Fungi</taxon>
        <taxon>Dikarya</taxon>
        <taxon>Ascomycota</taxon>
        <taxon>Saccharomycotina</taxon>
        <taxon>Pichiomycetes</taxon>
        <taxon>Pachysolenaceae</taxon>
        <taxon>Pachysolen</taxon>
    </lineage>
</organism>
<dbReference type="Gene3D" id="2.60.120.920">
    <property type="match status" value="1"/>
</dbReference>
<dbReference type="EMBL" id="KV454011">
    <property type="protein sequence ID" value="ODV98319.1"/>
    <property type="molecule type" value="Genomic_DNA"/>
</dbReference>